<protein>
    <submittedName>
        <fullName evidence="2">Unplaced genomic scaffold scaffold_80, whole genome shotgun sequence</fullName>
    </submittedName>
</protein>
<feature type="region of interest" description="Disordered" evidence="1">
    <location>
        <begin position="1"/>
        <end position="38"/>
    </location>
</feature>
<evidence type="ECO:0000313" key="3">
    <source>
        <dbReference type="Proteomes" id="UP000054538"/>
    </source>
</evidence>
<sequence length="76" mass="8745">MTKDITDRPESDGIDKRSAPSLEDGDTSCTNMEGKQPHQKSCCVLMMRWKRTRDAGHTDCTSRHWSPGYKLRYAIR</sequence>
<dbReference type="EMBL" id="KN824902">
    <property type="protein sequence ID" value="KIK98201.1"/>
    <property type="molecule type" value="Genomic_DNA"/>
</dbReference>
<feature type="compositionally biased region" description="Basic and acidic residues" evidence="1">
    <location>
        <begin position="1"/>
        <end position="18"/>
    </location>
</feature>
<accession>A0A0D0E2G0</accession>
<dbReference type="InParanoid" id="A0A0D0E2G0"/>
<reference evidence="2 3" key="1">
    <citation type="submission" date="2014-04" db="EMBL/GenBank/DDBJ databases">
        <authorList>
            <consortium name="DOE Joint Genome Institute"/>
            <person name="Kuo A."/>
            <person name="Kohler A."/>
            <person name="Jargeat P."/>
            <person name="Nagy L.G."/>
            <person name="Floudas D."/>
            <person name="Copeland A."/>
            <person name="Barry K.W."/>
            <person name="Cichocki N."/>
            <person name="Veneault-Fourrey C."/>
            <person name="LaButti K."/>
            <person name="Lindquist E.A."/>
            <person name="Lipzen A."/>
            <person name="Lundell T."/>
            <person name="Morin E."/>
            <person name="Murat C."/>
            <person name="Sun H."/>
            <person name="Tunlid A."/>
            <person name="Henrissat B."/>
            <person name="Grigoriev I.V."/>
            <person name="Hibbett D.S."/>
            <person name="Martin F."/>
            <person name="Nordberg H.P."/>
            <person name="Cantor M.N."/>
            <person name="Hua S.X."/>
        </authorList>
    </citation>
    <scope>NUCLEOTIDE SEQUENCE [LARGE SCALE GENOMIC DNA]</scope>
    <source>
        <strain evidence="2 3">Ve08.2h10</strain>
    </source>
</reference>
<dbReference type="AlphaFoldDB" id="A0A0D0E2G0"/>
<dbReference type="Proteomes" id="UP000054538">
    <property type="component" value="Unassembled WGS sequence"/>
</dbReference>
<organism evidence="2 3">
    <name type="scientific">Paxillus rubicundulus Ve08.2h10</name>
    <dbReference type="NCBI Taxonomy" id="930991"/>
    <lineage>
        <taxon>Eukaryota</taxon>
        <taxon>Fungi</taxon>
        <taxon>Dikarya</taxon>
        <taxon>Basidiomycota</taxon>
        <taxon>Agaricomycotina</taxon>
        <taxon>Agaricomycetes</taxon>
        <taxon>Agaricomycetidae</taxon>
        <taxon>Boletales</taxon>
        <taxon>Paxilineae</taxon>
        <taxon>Paxillaceae</taxon>
        <taxon>Paxillus</taxon>
    </lineage>
</organism>
<keyword evidence="3" id="KW-1185">Reference proteome</keyword>
<reference evidence="3" key="2">
    <citation type="submission" date="2015-01" db="EMBL/GenBank/DDBJ databases">
        <title>Evolutionary Origins and Diversification of the Mycorrhizal Mutualists.</title>
        <authorList>
            <consortium name="DOE Joint Genome Institute"/>
            <consortium name="Mycorrhizal Genomics Consortium"/>
            <person name="Kohler A."/>
            <person name="Kuo A."/>
            <person name="Nagy L.G."/>
            <person name="Floudas D."/>
            <person name="Copeland A."/>
            <person name="Barry K.W."/>
            <person name="Cichocki N."/>
            <person name="Veneault-Fourrey C."/>
            <person name="LaButti K."/>
            <person name="Lindquist E.A."/>
            <person name="Lipzen A."/>
            <person name="Lundell T."/>
            <person name="Morin E."/>
            <person name="Murat C."/>
            <person name="Riley R."/>
            <person name="Ohm R."/>
            <person name="Sun H."/>
            <person name="Tunlid A."/>
            <person name="Henrissat B."/>
            <person name="Grigoriev I.V."/>
            <person name="Hibbett D.S."/>
            <person name="Martin F."/>
        </authorList>
    </citation>
    <scope>NUCLEOTIDE SEQUENCE [LARGE SCALE GENOMIC DNA]</scope>
    <source>
        <strain evidence="3">Ve08.2h10</strain>
    </source>
</reference>
<gene>
    <name evidence="2" type="ORF">PAXRUDRAFT_824106</name>
</gene>
<evidence type="ECO:0000256" key="1">
    <source>
        <dbReference type="SAM" id="MobiDB-lite"/>
    </source>
</evidence>
<proteinExistence type="predicted"/>
<name>A0A0D0E2G0_9AGAM</name>
<dbReference type="HOGENOM" id="CLU_2655238_0_0_1"/>
<evidence type="ECO:0000313" key="2">
    <source>
        <dbReference type="EMBL" id="KIK98201.1"/>
    </source>
</evidence>